<protein>
    <submittedName>
        <fullName evidence="1">Uncharacterized protein</fullName>
    </submittedName>
</protein>
<dbReference type="EMBL" id="JACEFO010002276">
    <property type="protein sequence ID" value="KAF8668487.1"/>
    <property type="molecule type" value="Genomic_DNA"/>
</dbReference>
<dbReference type="PANTHER" id="PTHR33085">
    <property type="entry name" value="OS12G0113100 PROTEIN-RELATED"/>
    <property type="match status" value="1"/>
</dbReference>
<accession>A0A835ALG7</accession>
<evidence type="ECO:0000313" key="1">
    <source>
        <dbReference type="EMBL" id="KAF8668487.1"/>
    </source>
</evidence>
<proteinExistence type="predicted"/>
<sequence>MTVVDWQAPDLMDEYGIRAGGWNRSRSCTDIGAPDSDVAVSSSISVLVNLAPPLPSGCPPIQSVVHTMAPKTNTPPSVTRGHGGGTSTYTSCWMTGTGASASTRSTPTYDLHGGGGARHLPSPPALRLASPVGTAPQTGVSFAAMGTKIFALMSHRCGLVYDVDTAVLEVGDHAPSHMVCGFGVTVAIGDMLYALTYRFSDKQHSFEVLSWESSCVPDATHHHQRREGWSWRTLPSPPPAFNSRVNAYVLHPDRRTIFMTTANEGRMGTYSFDTVDSVWRWHGQWALPFIGQGHFDGELDAWVGLHRDGSICACRVVVASPSCHGTVTSPPELDCKITKDKLFRNDDDAEMHMRATLTYMGASRFCLVQCVAREGVDEGQALLGGCAIHLTVFGVKYSHRGELQITDHRSRSSFLAHDGPTQHTVADKRRRCRKNLYLIDPDTLDDQDDNDGHLPEPPALGLELPVGVDDMSDTSFAALGTNHRCSLVYDVHTAALSIGAHACPHRHAWPAAAPAPWSRARRPQRAGAGRRCHRRRSIATVAAYSFDTMDCAWTCHGEWALPFRGQGHFDAVVSPEFRSTAPCFYPDCKMTKEKMFSKRHVSVSLTCIGASKFCLVECVKAKKAEKRAKYNGCVIHLTVFGLKYNHKGELQIKDQSSRSFQLSNLSGPFLLLPAHPDLPLSTDPASSPLSLLSLCLADVWARAVIAYLAPYVSGTPWRVRAPYAAASRLGVQVGAFSALYKRAARAPLPLNPSHSFRAAIAAQTLTLSRRHDSSFQAPSSLFEFSAKPLIPLSLALSRPRRVATMAEPPLVGNPQNGFPVFSSLFQAKRGENWSPVASVSTNSGEVPVRRRRARSLPVAGSVAPLLQKSP</sequence>
<reference evidence="1" key="1">
    <citation type="submission" date="2020-07" db="EMBL/GenBank/DDBJ databases">
        <title>Genome sequence and genetic diversity analysis of an under-domesticated orphan crop, white fonio (Digitaria exilis).</title>
        <authorList>
            <person name="Bennetzen J.L."/>
            <person name="Chen S."/>
            <person name="Ma X."/>
            <person name="Wang X."/>
            <person name="Yssel A.E.J."/>
            <person name="Chaluvadi S.R."/>
            <person name="Johnson M."/>
            <person name="Gangashetty P."/>
            <person name="Hamidou F."/>
            <person name="Sanogo M.D."/>
            <person name="Zwaenepoel A."/>
            <person name="Wallace J."/>
            <person name="Van De Peer Y."/>
            <person name="Van Deynze A."/>
        </authorList>
    </citation>
    <scope>NUCLEOTIDE SEQUENCE</scope>
    <source>
        <tissue evidence="1">Leaves</tissue>
    </source>
</reference>
<dbReference type="PANTHER" id="PTHR33085:SF68">
    <property type="entry name" value="DUF1618 DOMAIN-CONTAINING PROTEIN"/>
    <property type="match status" value="1"/>
</dbReference>
<dbReference type="InterPro" id="IPR012871">
    <property type="entry name" value="DUF1668_ORYSA"/>
</dbReference>
<comment type="caution">
    <text evidence="1">The sequence shown here is derived from an EMBL/GenBank/DDBJ whole genome shotgun (WGS) entry which is preliminary data.</text>
</comment>
<name>A0A835ALG7_9POAL</name>
<keyword evidence="2" id="KW-1185">Reference proteome</keyword>
<dbReference type="AlphaFoldDB" id="A0A835ALG7"/>
<organism evidence="1 2">
    <name type="scientific">Digitaria exilis</name>
    <dbReference type="NCBI Taxonomy" id="1010633"/>
    <lineage>
        <taxon>Eukaryota</taxon>
        <taxon>Viridiplantae</taxon>
        <taxon>Streptophyta</taxon>
        <taxon>Embryophyta</taxon>
        <taxon>Tracheophyta</taxon>
        <taxon>Spermatophyta</taxon>
        <taxon>Magnoliopsida</taxon>
        <taxon>Liliopsida</taxon>
        <taxon>Poales</taxon>
        <taxon>Poaceae</taxon>
        <taxon>PACMAD clade</taxon>
        <taxon>Panicoideae</taxon>
        <taxon>Panicodae</taxon>
        <taxon>Paniceae</taxon>
        <taxon>Anthephorinae</taxon>
        <taxon>Digitaria</taxon>
    </lineage>
</organism>
<dbReference type="Proteomes" id="UP000636709">
    <property type="component" value="Unassembled WGS sequence"/>
</dbReference>
<evidence type="ECO:0000313" key="2">
    <source>
        <dbReference type="Proteomes" id="UP000636709"/>
    </source>
</evidence>
<dbReference type="Pfam" id="PF07893">
    <property type="entry name" value="DUF1668"/>
    <property type="match status" value="2"/>
</dbReference>
<gene>
    <name evidence="1" type="ORF">HU200_052305</name>
</gene>